<dbReference type="AlphaFoldDB" id="A0A9X0AA53"/>
<evidence type="ECO:0000256" key="1">
    <source>
        <dbReference type="SAM" id="MobiDB-lite"/>
    </source>
</evidence>
<dbReference type="OrthoDB" id="3561102at2759"/>
<keyword evidence="3" id="KW-1185">Reference proteome</keyword>
<comment type="caution">
    <text evidence="2">The sequence shown here is derived from an EMBL/GenBank/DDBJ whole genome shotgun (WGS) entry which is preliminary data.</text>
</comment>
<dbReference type="Proteomes" id="UP001152300">
    <property type="component" value="Unassembled WGS sequence"/>
</dbReference>
<name>A0A9X0AA53_9HELO</name>
<dbReference type="EMBL" id="JAPEIS010000015">
    <property type="protein sequence ID" value="KAJ8059016.1"/>
    <property type="molecule type" value="Genomic_DNA"/>
</dbReference>
<feature type="region of interest" description="Disordered" evidence="1">
    <location>
        <begin position="81"/>
        <end position="104"/>
    </location>
</feature>
<proteinExistence type="predicted"/>
<reference evidence="2" key="1">
    <citation type="submission" date="2022-11" db="EMBL/GenBank/DDBJ databases">
        <title>Genome Resource of Sclerotinia nivalis Strain SnTB1, a Plant Pathogen Isolated from American Ginseng.</title>
        <authorList>
            <person name="Fan S."/>
        </authorList>
    </citation>
    <scope>NUCLEOTIDE SEQUENCE</scope>
    <source>
        <strain evidence="2">SnTB1</strain>
    </source>
</reference>
<evidence type="ECO:0000313" key="2">
    <source>
        <dbReference type="EMBL" id="KAJ8059016.1"/>
    </source>
</evidence>
<feature type="compositionally biased region" description="Low complexity" evidence="1">
    <location>
        <begin position="94"/>
        <end position="104"/>
    </location>
</feature>
<accession>A0A9X0AA53</accession>
<sequence length="123" mass="12565">MTASCKPNSSVCTPSTKIVSGKTTVASCTQASVKLASWTTNKAEQNGVTATAFNPAEASSVASGIEALLSQWNNIGDNSKGASGLASSFESNPKTAPTSPTTFATSKVSISTGTAIKRRELYL</sequence>
<evidence type="ECO:0000313" key="3">
    <source>
        <dbReference type="Proteomes" id="UP001152300"/>
    </source>
</evidence>
<protein>
    <submittedName>
        <fullName evidence="2">Uncharacterized protein</fullName>
    </submittedName>
</protein>
<organism evidence="2 3">
    <name type="scientific">Sclerotinia nivalis</name>
    <dbReference type="NCBI Taxonomy" id="352851"/>
    <lineage>
        <taxon>Eukaryota</taxon>
        <taxon>Fungi</taxon>
        <taxon>Dikarya</taxon>
        <taxon>Ascomycota</taxon>
        <taxon>Pezizomycotina</taxon>
        <taxon>Leotiomycetes</taxon>
        <taxon>Helotiales</taxon>
        <taxon>Sclerotiniaceae</taxon>
        <taxon>Sclerotinia</taxon>
    </lineage>
</organism>
<gene>
    <name evidence="2" type="ORF">OCU04_011996</name>
</gene>
<feature type="compositionally biased region" description="Polar residues" evidence="1">
    <location>
        <begin position="81"/>
        <end position="93"/>
    </location>
</feature>